<comment type="caution">
    <text evidence="3">The sequence shown here is derived from an EMBL/GenBank/DDBJ whole genome shotgun (WGS) entry which is preliminary data.</text>
</comment>
<dbReference type="GO" id="GO:0043023">
    <property type="term" value="F:ribosomal large subunit binding"/>
    <property type="evidence" value="ECO:0007669"/>
    <property type="project" value="TreeGrafter"/>
</dbReference>
<protein>
    <recommendedName>
        <fullName evidence="2">Ribosomal silencing factor RsfS</fullName>
    </recommendedName>
</protein>
<keyword evidence="2" id="KW-0963">Cytoplasm</keyword>
<accession>A0A9D1MW78</accession>
<reference evidence="3" key="2">
    <citation type="journal article" date="2021" name="PeerJ">
        <title>Extensive microbial diversity within the chicken gut microbiome revealed by metagenomics and culture.</title>
        <authorList>
            <person name="Gilroy R."/>
            <person name="Ravi A."/>
            <person name="Getino M."/>
            <person name="Pursley I."/>
            <person name="Horton D.L."/>
            <person name="Alikhan N.F."/>
            <person name="Baker D."/>
            <person name="Gharbi K."/>
            <person name="Hall N."/>
            <person name="Watson M."/>
            <person name="Adriaenssens E.M."/>
            <person name="Foster-Nyarko E."/>
            <person name="Jarju S."/>
            <person name="Secka A."/>
            <person name="Antonio M."/>
            <person name="Oren A."/>
            <person name="Chaudhuri R.R."/>
            <person name="La Ragione R."/>
            <person name="Hildebrand F."/>
            <person name="Pallen M.J."/>
        </authorList>
    </citation>
    <scope>NUCLEOTIDE SEQUENCE</scope>
    <source>
        <strain evidence="3">ChiHjej12B11-7776</strain>
    </source>
</reference>
<name>A0A9D1MW78_9BACT</name>
<dbReference type="InterPro" id="IPR043519">
    <property type="entry name" value="NT_sf"/>
</dbReference>
<gene>
    <name evidence="2 3" type="primary">rsfS</name>
    <name evidence="3" type="ORF">IAC72_01330</name>
</gene>
<evidence type="ECO:0000256" key="1">
    <source>
        <dbReference type="ARBA" id="ARBA00010574"/>
    </source>
</evidence>
<comment type="function">
    <text evidence="2">Functions as a ribosomal silencing factor. Interacts with ribosomal protein uL14 (rplN), blocking formation of intersubunit bridge B8. Prevents association of the 30S and 50S ribosomal subunits and the formation of functional ribosomes, thus repressing translation.</text>
</comment>
<comment type="similarity">
    <text evidence="1 2">Belongs to the Iojap/RsfS family.</text>
</comment>
<dbReference type="PANTHER" id="PTHR21043:SF0">
    <property type="entry name" value="MITOCHONDRIAL ASSEMBLY OF RIBOSOMAL LARGE SUBUNIT PROTEIN 1"/>
    <property type="match status" value="1"/>
</dbReference>
<reference evidence="3" key="1">
    <citation type="submission" date="2020-10" db="EMBL/GenBank/DDBJ databases">
        <authorList>
            <person name="Gilroy R."/>
        </authorList>
    </citation>
    <scope>NUCLEOTIDE SEQUENCE</scope>
    <source>
        <strain evidence="3">ChiHjej12B11-7776</strain>
    </source>
</reference>
<dbReference type="GO" id="GO:0090071">
    <property type="term" value="P:negative regulation of ribosome biogenesis"/>
    <property type="evidence" value="ECO:0007669"/>
    <property type="project" value="UniProtKB-UniRule"/>
</dbReference>
<comment type="subcellular location">
    <subcellularLocation>
        <location evidence="2">Cytoplasm</location>
    </subcellularLocation>
</comment>
<dbReference type="PANTHER" id="PTHR21043">
    <property type="entry name" value="IOJAP SUPERFAMILY ORTHOLOG"/>
    <property type="match status" value="1"/>
</dbReference>
<organism evidence="3 4">
    <name type="scientific">Candidatus Fimimonas merdipullorum</name>
    <dbReference type="NCBI Taxonomy" id="2840822"/>
    <lineage>
        <taxon>Bacteria</taxon>
        <taxon>Pseudomonadati</taxon>
        <taxon>Myxococcota</taxon>
        <taxon>Myxococcia</taxon>
        <taxon>Myxococcales</taxon>
        <taxon>Cystobacterineae</taxon>
        <taxon>Myxococcaceae</taxon>
        <taxon>Myxococcaceae incertae sedis</taxon>
        <taxon>Candidatus Fimimonas</taxon>
    </lineage>
</organism>
<dbReference type="NCBIfam" id="TIGR00090">
    <property type="entry name" value="rsfS_iojap_ybeB"/>
    <property type="match status" value="1"/>
</dbReference>
<dbReference type="Gene3D" id="3.30.460.10">
    <property type="entry name" value="Beta Polymerase, domain 2"/>
    <property type="match status" value="1"/>
</dbReference>
<dbReference type="Pfam" id="PF02410">
    <property type="entry name" value="RsfS"/>
    <property type="match status" value="1"/>
</dbReference>
<evidence type="ECO:0000313" key="4">
    <source>
        <dbReference type="Proteomes" id="UP000886852"/>
    </source>
</evidence>
<sequence>MNDTVKTICKTLAEKSAEDIRVIEVRGVSDITDYFVVCSGRSAPQVKALCEHLEETMEKQNRFALHKDGLREGKWVAVDYGDVIVHVFHKDVRSVYALDVLWDHGGNVTRYE</sequence>
<evidence type="ECO:0000313" key="3">
    <source>
        <dbReference type="EMBL" id="HIU90644.1"/>
    </source>
</evidence>
<dbReference type="GO" id="GO:0017148">
    <property type="term" value="P:negative regulation of translation"/>
    <property type="evidence" value="ECO:0007669"/>
    <property type="project" value="UniProtKB-UniRule"/>
</dbReference>
<dbReference type="InterPro" id="IPR004394">
    <property type="entry name" value="Iojap/RsfS/C7orf30"/>
</dbReference>
<proteinExistence type="inferred from homology"/>
<dbReference type="Proteomes" id="UP000886852">
    <property type="component" value="Unassembled WGS sequence"/>
</dbReference>
<dbReference type="GO" id="GO:0042256">
    <property type="term" value="P:cytosolic ribosome assembly"/>
    <property type="evidence" value="ECO:0007669"/>
    <property type="project" value="UniProtKB-UniRule"/>
</dbReference>
<dbReference type="HAMAP" id="MF_01477">
    <property type="entry name" value="Iojap_RsfS"/>
    <property type="match status" value="1"/>
</dbReference>
<evidence type="ECO:0000256" key="2">
    <source>
        <dbReference type="HAMAP-Rule" id="MF_01477"/>
    </source>
</evidence>
<dbReference type="AlphaFoldDB" id="A0A9D1MW78"/>
<dbReference type="EMBL" id="DVOC01000025">
    <property type="protein sequence ID" value="HIU90644.1"/>
    <property type="molecule type" value="Genomic_DNA"/>
</dbReference>
<comment type="subunit">
    <text evidence="2">Interacts with ribosomal protein uL14 (rplN).</text>
</comment>
<keyword evidence="2" id="KW-0678">Repressor</keyword>
<dbReference type="GO" id="GO:0005737">
    <property type="term" value="C:cytoplasm"/>
    <property type="evidence" value="ECO:0007669"/>
    <property type="project" value="UniProtKB-SubCell"/>
</dbReference>
<keyword evidence="2" id="KW-0810">Translation regulation</keyword>
<dbReference type="SUPFAM" id="SSF81301">
    <property type="entry name" value="Nucleotidyltransferase"/>
    <property type="match status" value="1"/>
</dbReference>